<name>A0A1B8GK79_9PEZI</name>
<evidence type="ECO:0000256" key="1">
    <source>
        <dbReference type="SAM" id="Phobius"/>
    </source>
</evidence>
<evidence type="ECO:0000313" key="2">
    <source>
        <dbReference type="EMBL" id="OBT96243.2"/>
    </source>
</evidence>
<feature type="transmembrane region" description="Helical" evidence="1">
    <location>
        <begin position="204"/>
        <end position="221"/>
    </location>
</feature>
<gene>
    <name evidence="2" type="ORF">VE01_05733</name>
</gene>
<dbReference type="AlphaFoldDB" id="A0A1B8GK79"/>
<evidence type="ECO:0000313" key="3">
    <source>
        <dbReference type="Proteomes" id="UP000091956"/>
    </source>
</evidence>
<feature type="transmembrane region" description="Helical" evidence="1">
    <location>
        <begin position="6"/>
        <end position="24"/>
    </location>
</feature>
<dbReference type="Proteomes" id="UP000091956">
    <property type="component" value="Unassembled WGS sequence"/>
</dbReference>
<keyword evidence="3" id="KW-1185">Reference proteome</keyword>
<proteinExistence type="predicted"/>
<feature type="transmembrane region" description="Helical" evidence="1">
    <location>
        <begin position="154"/>
        <end position="172"/>
    </location>
</feature>
<reference evidence="2 3" key="1">
    <citation type="submission" date="2016-03" db="EMBL/GenBank/DDBJ databases">
        <title>Comparative genomics of Pseudogymnoascus destructans, the fungus causing white-nose syndrome of bats.</title>
        <authorList>
            <person name="Palmer J.M."/>
            <person name="Drees K.P."/>
            <person name="Foster J.T."/>
            <person name="Lindner D.L."/>
        </authorList>
    </citation>
    <scope>NUCLEOTIDE SEQUENCE [LARGE SCALE GENOMIC DNA]</scope>
    <source>
        <strain evidence="2 3">UAMH 10579</strain>
    </source>
</reference>
<dbReference type="EMBL" id="KV460229">
    <property type="protein sequence ID" value="OBT96243.2"/>
    <property type="molecule type" value="Genomic_DNA"/>
</dbReference>
<keyword evidence="1" id="KW-0812">Transmembrane</keyword>
<keyword evidence="1" id="KW-0472">Membrane</keyword>
<keyword evidence="1" id="KW-1133">Transmembrane helix</keyword>
<dbReference type="RefSeq" id="XP_059319668.1">
    <property type="nucleotide sequence ID" value="XM_059463729.1"/>
</dbReference>
<feature type="transmembrane region" description="Helical" evidence="1">
    <location>
        <begin position="80"/>
        <end position="100"/>
    </location>
</feature>
<sequence>MSGGSFAFYRFSIILLLGNLAWTTRSNSLFVSKHATELIGPQFNSNIGRGEQTMYIGLTICFWYNLVAWILSILDSCVVLVYIGLIDLGIVAALIPAVYWQGTYIPHWKSVCQSAASWQVSNASDKSWFTVLAKLQKPADPDPKGCCEKYVETWIFTVVVIVLFSIFGILNIRSGTKNDLFTWCRLKRPWSTEMIQSKSFLRTLLKYLLLPFYIIWHFFVFPRTRAKWYFWYRYCVKVIYRHRGRRTPSTASLIQDNPQYEKNTIFRDKHSDRLSRLLMLDISTLVASNLHYTDIQSLSLTSSHIRETLFPTGNIRHHTAHFRLNSCNQAGKTRCWHCQLQICNGCGYERELRDTPTSLHLHACKPRCTMCYKDTISKFTGQSSCKCRPYLTKQMVCINCCKIPNEVLVTHRNARDQAKLERSLMRPVPCSHCRGDLEADGPRWWVCTKCERECANHIHPGWAPKSPV</sequence>
<organism evidence="2 3">
    <name type="scientific">Pseudogymnoascus verrucosus</name>
    <dbReference type="NCBI Taxonomy" id="342668"/>
    <lineage>
        <taxon>Eukaryota</taxon>
        <taxon>Fungi</taxon>
        <taxon>Dikarya</taxon>
        <taxon>Ascomycota</taxon>
        <taxon>Pezizomycotina</taxon>
        <taxon>Leotiomycetes</taxon>
        <taxon>Thelebolales</taxon>
        <taxon>Thelebolaceae</taxon>
        <taxon>Pseudogymnoascus</taxon>
    </lineage>
</organism>
<reference evidence="3" key="2">
    <citation type="journal article" date="2018" name="Nat. Commun.">
        <title>Extreme sensitivity to ultraviolet light in the fungal pathogen causing white-nose syndrome of bats.</title>
        <authorList>
            <person name="Palmer J.M."/>
            <person name="Drees K.P."/>
            <person name="Foster J.T."/>
            <person name="Lindner D.L."/>
        </authorList>
    </citation>
    <scope>NUCLEOTIDE SEQUENCE [LARGE SCALE GENOMIC DNA]</scope>
    <source>
        <strain evidence="3">UAMH 10579</strain>
    </source>
</reference>
<feature type="transmembrane region" description="Helical" evidence="1">
    <location>
        <begin position="54"/>
        <end position="74"/>
    </location>
</feature>
<protein>
    <submittedName>
        <fullName evidence="2">Uncharacterized protein</fullName>
    </submittedName>
</protein>
<dbReference type="GeneID" id="28839119"/>
<accession>A0A1B8GK79</accession>